<gene>
    <name evidence="2" type="ORF">AA106556_0584</name>
</gene>
<accession>A0ABQ0QHE5</accession>
<keyword evidence="1" id="KW-0472">Membrane</keyword>
<feature type="transmembrane region" description="Helical" evidence="1">
    <location>
        <begin position="64"/>
        <end position="85"/>
    </location>
</feature>
<evidence type="ECO:0000313" key="3">
    <source>
        <dbReference type="Proteomes" id="UP001062443"/>
    </source>
</evidence>
<feature type="transmembrane region" description="Helical" evidence="1">
    <location>
        <begin position="106"/>
        <end position="131"/>
    </location>
</feature>
<comment type="caution">
    <text evidence="2">The sequence shown here is derived from an EMBL/GenBank/DDBJ whole genome shotgun (WGS) entry which is preliminary data.</text>
</comment>
<keyword evidence="1" id="KW-0812">Transmembrane</keyword>
<proteinExistence type="predicted"/>
<feature type="transmembrane region" description="Helical" evidence="1">
    <location>
        <begin position="21"/>
        <end position="44"/>
    </location>
</feature>
<evidence type="ECO:0000313" key="2">
    <source>
        <dbReference type="EMBL" id="GBR44904.1"/>
    </source>
</evidence>
<dbReference type="EMBL" id="BAQB01000005">
    <property type="protein sequence ID" value="GBR44904.1"/>
    <property type="molecule type" value="Genomic_DNA"/>
</dbReference>
<evidence type="ECO:0000256" key="1">
    <source>
        <dbReference type="SAM" id="Phobius"/>
    </source>
</evidence>
<dbReference type="Proteomes" id="UP001062443">
    <property type="component" value="Unassembled WGS sequence"/>
</dbReference>
<sequence>MYVETIAQKRIRWARWLVEVLYYWACFVGAVMCLVAGCVALLAAGVVHSIPHEVQSWQGECRKLLWDVLFCLPEVILEFYMAKTLRSFVKGLKVERIFSEDRKIIAYKYAVIWAMSVIYSFLKGIIEGFIGYKESLSSFHVSFDFDDSSDLVLFAQKIIFLLVILLLYDAGVQLQKDMDEVI</sequence>
<reference evidence="2" key="1">
    <citation type="submission" date="2013-04" db="EMBL/GenBank/DDBJ databases">
        <title>The genome sequencing project of 58 acetic acid bacteria.</title>
        <authorList>
            <person name="Okamoto-Kainuma A."/>
            <person name="Ishikawa M."/>
            <person name="Umino S."/>
            <person name="Koizumi Y."/>
            <person name="Shiwa Y."/>
            <person name="Yoshikawa H."/>
            <person name="Matsutani M."/>
            <person name="Matsushita K."/>
        </authorList>
    </citation>
    <scope>NUCLEOTIDE SEQUENCE</scope>
    <source>
        <strain evidence="2">NBRC 106556</strain>
    </source>
</reference>
<protein>
    <recommendedName>
        <fullName evidence="4">DUF2975 domain-containing protein</fullName>
    </recommendedName>
</protein>
<name>A0ABQ0QHE5_9PROT</name>
<keyword evidence="1" id="KW-1133">Transmembrane helix</keyword>
<feature type="transmembrane region" description="Helical" evidence="1">
    <location>
        <begin position="151"/>
        <end position="168"/>
    </location>
</feature>
<dbReference type="RefSeq" id="WP_068168895.1">
    <property type="nucleotide sequence ID" value="NZ_BAQB01000005.1"/>
</dbReference>
<organism evidence="2 3">
    <name type="scientific">Neokomagataea tanensis NBRC 106556</name>
    <dbReference type="NCBI Taxonomy" id="1223519"/>
    <lineage>
        <taxon>Bacteria</taxon>
        <taxon>Pseudomonadati</taxon>
        <taxon>Pseudomonadota</taxon>
        <taxon>Alphaproteobacteria</taxon>
        <taxon>Acetobacterales</taxon>
        <taxon>Acetobacteraceae</taxon>
        <taxon>Neokomagataea</taxon>
    </lineage>
</organism>
<evidence type="ECO:0008006" key="4">
    <source>
        <dbReference type="Google" id="ProtNLM"/>
    </source>
</evidence>
<keyword evidence="3" id="KW-1185">Reference proteome</keyword>